<evidence type="ECO:0000256" key="1">
    <source>
        <dbReference type="SAM" id="MobiDB-lite"/>
    </source>
</evidence>
<evidence type="ECO:0000313" key="2">
    <source>
        <dbReference type="EnsemblPlants" id="MELO3C034587.2.1"/>
    </source>
</evidence>
<feature type="region of interest" description="Disordered" evidence="1">
    <location>
        <begin position="1"/>
        <end position="24"/>
    </location>
</feature>
<sequence length="52" mass="6120">SPRRPPPSSHPSSSHPSPFSHSGLCVDRCEKMERDEKKMVEDGEWRGMRRRW</sequence>
<reference evidence="2" key="1">
    <citation type="submission" date="2023-03" db="UniProtKB">
        <authorList>
            <consortium name="EnsemblPlants"/>
        </authorList>
    </citation>
    <scope>IDENTIFICATION</scope>
</reference>
<dbReference type="AlphaFoldDB" id="A0A9I9EJC1"/>
<organism evidence="2">
    <name type="scientific">Cucumis melo</name>
    <name type="common">Muskmelon</name>
    <dbReference type="NCBI Taxonomy" id="3656"/>
    <lineage>
        <taxon>Eukaryota</taxon>
        <taxon>Viridiplantae</taxon>
        <taxon>Streptophyta</taxon>
        <taxon>Embryophyta</taxon>
        <taxon>Tracheophyta</taxon>
        <taxon>Spermatophyta</taxon>
        <taxon>Magnoliopsida</taxon>
        <taxon>eudicotyledons</taxon>
        <taxon>Gunneridae</taxon>
        <taxon>Pentapetalae</taxon>
        <taxon>rosids</taxon>
        <taxon>fabids</taxon>
        <taxon>Cucurbitales</taxon>
        <taxon>Cucurbitaceae</taxon>
        <taxon>Benincaseae</taxon>
        <taxon>Cucumis</taxon>
    </lineage>
</organism>
<feature type="compositionally biased region" description="Low complexity" evidence="1">
    <location>
        <begin position="10"/>
        <end position="22"/>
    </location>
</feature>
<protein>
    <submittedName>
        <fullName evidence="2">Uncharacterized protein</fullName>
    </submittedName>
</protein>
<name>A0A9I9EJC1_CUCME</name>
<accession>A0A9I9EJC1</accession>
<proteinExistence type="predicted"/>
<dbReference type="EnsemblPlants" id="MELO3C034587.2.1">
    <property type="protein sequence ID" value="MELO3C034587.2.1"/>
    <property type="gene ID" value="MELO3C034587.2"/>
</dbReference>
<dbReference type="Gramene" id="MELO3C034587.2.1">
    <property type="protein sequence ID" value="MELO3C034587.2.1"/>
    <property type="gene ID" value="MELO3C034587.2"/>
</dbReference>